<dbReference type="OrthoDB" id="3055845at2759"/>
<protein>
    <recommendedName>
        <fullName evidence="3">F-box domain-containing protein</fullName>
    </recommendedName>
</protein>
<keyword evidence="2" id="KW-1185">Reference proteome</keyword>
<organism evidence="1 2">
    <name type="scientific">Collybia nuda</name>
    <dbReference type="NCBI Taxonomy" id="64659"/>
    <lineage>
        <taxon>Eukaryota</taxon>
        <taxon>Fungi</taxon>
        <taxon>Dikarya</taxon>
        <taxon>Basidiomycota</taxon>
        <taxon>Agaricomycotina</taxon>
        <taxon>Agaricomycetes</taxon>
        <taxon>Agaricomycetidae</taxon>
        <taxon>Agaricales</taxon>
        <taxon>Tricholomatineae</taxon>
        <taxon>Clitocybaceae</taxon>
        <taxon>Collybia</taxon>
    </lineage>
</organism>
<dbReference type="SUPFAM" id="SSF52047">
    <property type="entry name" value="RNI-like"/>
    <property type="match status" value="1"/>
</dbReference>
<gene>
    <name evidence="1" type="ORF">BDZ94DRAFT_1249858</name>
</gene>
<dbReference type="Proteomes" id="UP000807353">
    <property type="component" value="Unassembled WGS sequence"/>
</dbReference>
<comment type="caution">
    <text evidence="1">The sequence shown here is derived from an EMBL/GenBank/DDBJ whole genome shotgun (WGS) entry which is preliminary data.</text>
</comment>
<dbReference type="EMBL" id="MU150238">
    <property type="protein sequence ID" value="KAF9467213.1"/>
    <property type="molecule type" value="Genomic_DNA"/>
</dbReference>
<dbReference type="InterPro" id="IPR032675">
    <property type="entry name" value="LRR_dom_sf"/>
</dbReference>
<evidence type="ECO:0000313" key="1">
    <source>
        <dbReference type="EMBL" id="KAF9467213.1"/>
    </source>
</evidence>
<proteinExistence type="predicted"/>
<dbReference type="Gene3D" id="3.80.10.10">
    <property type="entry name" value="Ribonuclease Inhibitor"/>
    <property type="match status" value="1"/>
</dbReference>
<evidence type="ECO:0000313" key="2">
    <source>
        <dbReference type="Proteomes" id="UP000807353"/>
    </source>
</evidence>
<reference evidence="1" key="1">
    <citation type="submission" date="2020-11" db="EMBL/GenBank/DDBJ databases">
        <authorList>
            <consortium name="DOE Joint Genome Institute"/>
            <person name="Ahrendt S."/>
            <person name="Riley R."/>
            <person name="Andreopoulos W."/>
            <person name="Labutti K."/>
            <person name="Pangilinan J."/>
            <person name="Ruiz-Duenas F.J."/>
            <person name="Barrasa J.M."/>
            <person name="Sanchez-Garcia M."/>
            <person name="Camarero S."/>
            <person name="Miyauchi S."/>
            <person name="Serrano A."/>
            <person name="Linde D."/>
            <person name="Babiker R."/>
            <person name="Drula E."/>
            <person name="Ayuso-Fernandez I."/>
            <person name="Pacheco R."/>
            <person name="Padilla G."/>
            <person name="Ferreira P."/>
            <person name="Barriuso J."/>
            <person name="Kellner H."/>
            <person name="Castanera R."/>
            <person name="Alfaro M."/>
            <person name="Ramirez L."/>
            <person name="Pisabarro A.G."/>
            <person name="Kuo A."/>
            <person name="Tritt A."/>
            <person name="Lipzen A."/>
            <person name="He G."/>
            <person name="Yan M."/>
            <person name="Ng V."/>
            <person name="Cullen D."/>
            <person name="Martin F."/>
            <person name="Rosso M.-N."/>
            <person name="Henrissat B."/>
            <person name="Hibbett D."/>
            <person name="Martinez A.T."/>
            <person name="Grigoriev I.V."/>
        </authorList>
    </citation>
    <scope>NUCLEOTIDE SEQUENCE</scope>
    <source>
        <strain evidence="1">CBS 247.69</strain>
    </source>
</reference>
<sequence>MHPCLNISEVLSNIFKYVLEDVPSGEVPEITRWPEAGSMTLAALARTCKAFSEPALNVLWYRQPSLAPLLNCLPVDCYQVTEIVRGDRMFINTVMTITRDLTPSDFERVRHHAKRIRSIGFSYPASFSKYKTPHRLDPQVLCTVRDATRGHSRLLPSLKHLRIALREFGEEVPTAYAELVVGSSVQTICLSFIDYSDEPLPTESNWKNIELFLLSPSLMTLTNFTISIQQPYPIPVYMGSPSTIKSLSESYGHLEVLDIPPIEITHDVLINIATMGNLKTLKCSIDSAELSLFSQTATSPDHFPTLLALSIDIPHLHFLKDVLKRPGFRCLRSIEILRRGDIDRWDLDSFFDIFRYENTIPRITSINLLKVTASFPDLPSLHCNVSPITTQTLVPLLSRNMKSLNIDLRGTTELNNRAISDLAEAWPNLELLRLTEASTETYPSVTIEGITTLISMCPNLRTLSLRFDAKEIGPIITSSQANVMVHGLSLRHLDVCTSLIIESTPWIHFLPRIFPNLWGLEIGWVYILPDGEEDTQGLQSTDGIHYHCWEHVRHSLLSFMTANARGNPRGTC</sequence>
<evidence type="ECO:0008006" key="3">
    <source>
        <dbReference type="Google" id="ProtNLM"/>
    </source>
</evidence>
<dbReference type="AlphaFoldDB" id="A0A9P6CP11"/>
<name>A0A9P6CP11_9AGAR</name>
<accession>A0A9P6CP11</accession>